<name>A0A1D2VKU8_9ASCO</name>
<keyword evidence="7" id="KW-0472">Membrane</keyword>
<dbReference type="SUPFAM" id="SSF52058">
    <property type="entry name" value="L domain-like"/>
    <property type="match status" value="3"/>
</dbReference>
<keyword evidence="8" id="KW-0732">Signal</keyword>
<dbReference type="GO" id="GO:0031505">
    <property type="term" value="P:fungal-type cell wall organization"/>
    <property type="evidence" value="ECO:0007669"/>
    <property type="project" value="TreeGrafter"/>
</dbReference>
<dbReference type="GeneID" id="30963292"/>
<sequence>CESDSGFAIQNQGDLDTISSCSTLEGDVIIQGSIGTAALPGVTRIKGSLIIKNATSLVSFSADSLQIIDDELSLTDLTILDNLNLPVLTQVGSIYFVTLPALSEITLTTGISKVDSLYISDTALETLSGINVVDVDTFNVNNNRDLQAVDGALKTVKTSLEVSYNSETVEVSFDNLIWANNVTFRDVSSISMSNLTAVNGSMGVYNTTIDSLVIDNLETVGGALAISHNNELTDLEFASLVTISGALDITNNSALTSITGFPKLKTVGGAIDIGGALSNVTFPSLKSVRGGATFYSSVYMDCSKLKALHKKGVIQGDDYSCRAAKSSSSSGSGSGSGSGSATGTASGSDASGTIAASGTGSSSDSGSPQIAFSGVSIISAFAAALLSLL</sequence>
<comment type="similarity">
    <text evidence="3">Belongs to the SPS2 family.</text>
</comment>
<feature type="non-terminal residue" evidence="11">
    <location>
        <position position="1"/>
    </location>
</feature>
<keyword evidence="7" id="KW-0336">GPI-anchor</keyword>
<evidence type="ECO:0000313" key="11">
    <source>
        <dbReference type="EMBL" id="ODV62229.1"/>
    </source>
</evidence>
<comment type="subcellular location">
    <subcellularLocation>
        <location evidence="2">Cell membrane</location>
        <topology evidence="2">Lipid-anchor</topology>
        <topology evidence="2">GPI-anchor</topology>
    </subcellularLocation>
    <subcellularLocation>
        <location evidence="1">Secreted</location>
        <location evidence="1">Cell wall</location>
    </subcellularLocation>
</comment>
<evidence type="ECO:0000256" key="10">
    <source>
        <dbReference type="SAM" id="MobiDB-lite"/>
    </source>
</evidence>
<evidence type="ECO:0000256" key="8">
    <source>
        <dbReference type="ARBA" id="ARBA00022729"/>
    </source>
</evidence>
<keyword evidence="12" id="KW-1185">Reference proteome</keyword>
<feature type="compositionally biased region" description="Low complexity" evidence="10">
    <location>
        <begin position="341"/>
        <end position="367"/>
    </location>
</feature>
<dbReference type="InParanoid" id="A0A1D2VKU8"/>
<dbReference type="EMBL" id="KV454477">
    <property type="protein sequence ID" value="ODV62229.1"/>
    <property type="molecule type" value="Genomic_DNA"/>
</dbReference>
<reference evidence="12" key="1">
    <citation type="submission" date="2016-05" db="EMBL/GenBank/DDBJ databases">
        <title>Comparative genomics of biotechnologically important yeasts.</title>
        <authorList>
            <consortium name="DOE Joint Genome Institute"/>
            <person name="Riley R."/>
            <person name="Haridas S."/>
            <person name="Wolfe K.H."/>
            <person name="Lopes M.R."/>
            <person name="Hittinger C.T."/>
            <person name="Goker M."/>
            <person name="Salamov A."/>
            <person name="Wisecaver J."/>
            <person name="Long T.M."/>
            <person name="Aerts A.L."/>
            <person name="Barry K."/>
            <person name="Choi C."/>
            <person name="Clum A."/>
            <person name="Coughlan A.Y."/>
            <person name="Deshpande S."/>
            <person name="Douglass A.P."/>
            <person name="Hanson S.J."/>
            <person name="Klenk H.-P."/>
            <person name="Labutti K."/>
            <person name="Lapidus A."/>
            <person name="Lindquist E."/>
            <person name="Lipzen A."/>
            <person name="Meier-Kolthoff J.P."/>
            <person name="Ohm R.A."/>
            <person name="Otillar R.P."/>
            <person name="Pangilinan J."/>
            <person name="Peng Y."/>
            <person name="Rokas A."/>
            <person name="Rosa C.A."/>
            <person name="Scheuner C."/>
            <person name="Sibirny A.A."/>
            <person name="Slot J.C."/>
            <person name="Stielow J.B."/>
            <person name="Sun H."/>
            <person name="Kurtzman C.P."/>
            <person name="Blackwell M."/>
            <person name="Grigoriev I.V."/>
            <person name="Jeffries T.W."/>
        </authorList>
    </citation>
    <scope>NUCLEOTIDE SEQUENCE [LARGE SCALE GENOMIC DNA]</scope>
    <source>
        <strain evidence="12">DSM 1968</strain>
    </source>
</reference>
<protein>
    <submittedName>
        <fullName evidence="11">3-prime end of extracellular mutant protein</fullName>
    </submittedName>
</protein>
<evidence type="ECO:0000256" key="1">
    <source>
        <dbReference type="ARBA" id="ARBA00004191"/>
    </source>
</evidence>
<proteinExistence type="inferred from homology"/>
<dbReference type="AlphaFoldDB" id="A0A1D2VKU8"/>
<evidence type="ECO:0000256" key="4">
    <source>
        <dbReference type="ARBA" id="ARBA00022475"/>
    </source>
</evidence>
<dbReference type="GO" id="GO:0009277">
    <property type="term" value="C:fungal-type cell wall"/>
    <property type="evidence" value="ECO:0007669"/>
    <property type="project" value="TreeGrafter"/>
</dbReference>
<feature type="region of interest" description="Disordered" evidence="10">
    <location>
        <begin position="327"/>
        <end position="367"/>
    </location>
</feature>
<evidence type="ECO:0000256" key="3">
    <source>
        <dbReference type="ARBA" id="ARBA00005798"/>
    </source>
</evidence>
<dbReference type="GO" id="GO:0098552">
    <property type="term" value="C:side of membrane"/>
    <property type="evidence" value="ECO:0007669"/>
    <property type="project" value="UniProtKB-KW"/>
</dbReference>
<dbReference type="RefSeq" id="XP_020048536.1">
    <property type="nucleotide sequence ID" value="XM_020189656.2"/>
</dbReference>
<evidence type="ECO:0000256" key="5">
    <source>
        <dbReference type="ARBA" id="ARBA00022512"/>
    </source>
</evidence>
<keyword evidence="9" id="KW-0325">Glycoprotein</keyword>
<dbReference type="STRING" id="1344418.A0A1D2VKU8"/>
<dbReference type="Gene3D" id="3.80.20.20">
    <property type="entry name" value="Receptor L-domain"/>
    <property type="match status" value="2"/>
</dbReference>
<dbReference type="InterPro" id="IPR036941">
    <property type="entry name" value="Rcpt_L-dom_sf"/>
</dbReference>
<keyword evidence="7" id="KW-0449">Lipoprotein</keyword>
<feature type="non-terminal residue" evidence="11">
    <location>
        <position position="389"/>
    </location>
</feature>
<keyword evidence="6" id="KW-0964">Secreted</keyword>
<dbReference type="PANTHER" id="PTHR31018">
    <property type="entry name" value="SPORULATION-SPECIFIC PROTEIN-RELATED"/>
    <property type="match status" value="1"/>
</dbReference>
<organism evidence="11 12">
    <name type="scientific">Ascoidea rubescens DSM 1968</name>
    <dbReference type="NCBI Taxonomy" id="1344418"/>
    <lineage>
        <taxon>Eukaryota</taxon>
        <taxon>Fungi</taxon>
        <taxon>Dikarya</taxon>
        <taxon>Ascomycota</taxon>
        <taxon>Saccharomycotina</taxon>
        <taxon>Saccharomycetes</taxon>
        <taxon>Ascoideaceae</taxon>
        <taxon>Ascoidea</taxon>
    </lineage>
</organism>
<evidence type="ECO:0000256" key="2">
    <source>
        <dbReference type="ARBA" id="ARBA00004609"/>
    </source>
</evidence>
<keyword evidence="4" id="KW-1003">Cell membrane</keyword>
<dbReference type="FunCoup" id="A0A1D2VKU8">
    <property type="interactions" value="149"/>
</dbReference>
<evidence type="ECO:0000313" key="12">
    <source>
        <dbReference type="Proteomes" id="UP000095038"/>
    </source>
</evidence>
<dbReference type="PANTHER" id="PTHR31018:SF3">
    <property type="entry name" value="RECEPTOR PROTEIN-TYROSINE KINASE"/>
    <property type="match status" value="1"/>
</dbReference>
<dbReference type="GO" id="GO:0005886">
    <property type="term" value="C:plasma membrane"/>
    <property type="evidence" value="ECO:0007669"/>
    <property type="project" value="UniProtKB-SubCell"/>
</dbReference>
<gene>
    <name evidence="11" type="ORF">ASCRUDRAFT_20854</name>
</gene>
<dbReference type="Proteomes" id="UP000095038">
    <property type="component" value="Unassembled WGS sequence"/>
</dbReference>
<evidence type="ECO:0000256" key="6">
    <source>
        <dbReference type="ARBA" id="ARBA00022525"/>
    </source>
</evidence>
<evidence type="ECO:0000256" key="9">
    <source>
        <dbReference type="ARBA" id="ARBA00023180"/>
    </source>
</evidence>
<accession>A0A1D2VKU8</accession>
<dbReference type="InterPro" id="IPR051648">
    <property type="entry name" value="CWI-Assembly_Regulator"/>
</dbReference>
<dbReference type="OrthoDB" id="536881at2759"/>
<evidence type="ECO:0000256" key="7">
    <source>
        <dbReference type="ARBA" id="ARBA00022622"/>
    </source>
</evidence>
<keyword evidence="5" id="KW-0134">Cell wall</keyword>
<dbReference type="GO" id="GO:0009986">
    <property type="term" value="C:cell surface"/>
    <property type="evidence" value="ECO:0007669"/>
    <property type="project" value="TreeGrafter"/>
</dbReference>